<reference evidence="2" key="1">
    <citation type="journal article" date="2023" name="G3 (Bethesda)">
        <title>Genome assembly and association tests identify interacting loci associated with vigor, precocity, and sex in interspecific pistachio rootstocks.</title>
        <authorList>
            <person name="Palmer W."/>
            <person name="Jacygrad E."/>
            <person name="Sagayaradj S."/>
            <person name="Cavanaugh K."/>
            <person name="Han R."/>
            <person name="Bertier L."/>
            <person name="Beede B."/>
            <person name="Kafkas S."/>
            <person name="Golino D."/>
            <person name="Preece J."/>
            <person name="Michelmore R."/>
        </authorList>
    </citation>
    <scope>NUCLEOTIDE SEQUENCE [LARGE SCALE GENOMIC DNA]</scope>
</reference>
<evidence type="ECO:0000313" key="2">
    <source>
        <dbReference type="Proteomes" id="UP001164250"/>
    </source>
</evidence>
<proteinExistence type="predicted"/>
<comment type="caution">
    <text evidence="1">The sequence shown here is derived from an EMBL/GenBank/DDBJ whole genome shotgun (WGS) entry which is preliminary data.</text>
</comment>
<sequence>MLRSRNQVQFTLLLLFLLSMSFLGREALAGRYLQAADTQKNKPQMWDKSTSSSSKNNTVDDDDSSFVATINREVPSCPDPLHNR</sequence>
<accession>A0ACC0ZXR4</accession>
<evidence type="ECO:0000313" key="1">
    <source>
        <dbReference type="EMBL" id="KAJ0079465.1"/>
    </source>
</evidence>
<name>A0ACC0ZXR4_9ROSI</name>
<protein>
    <submittedName>
        <fullName evidence="1">Uncharacterized protein</fullName>
    </submittedName>
</protein>
<organism evidence="1 2">
    <name type="scientific">Pistacia atlantica</name>
    <dbReference type="NCBI Taxonomy" id="434234"/>
    <lineage>
        <taxon>Eukaryota</taxon>
        <taxon>Viridiplantae</taxon>
        <taxon>Streptophyta</taxon>
        <taxon>Embryophyta</taxon>
        <taxon>Tracheophyta</taxon>
        <taxon>Spermatophyta</taxon>
        <taxon>Magnoliopsida</taxon>
        <taxon>eudicotyledons</taxon>
        <taxon>Gunneridae</taxon>
        <taxon>Pentapetalae</taxon>
        <taxon>rosids</taxon>
        <taxon>malvids</taxon>
        <taxon>Sapindales</taxon>
        <taxon>Anacardiaceae</taxon>
        <taxon>Pistacia</taxon>
    </lineage>
</organism>
<keyword evidence="2" id="KW-1185">Reference proteome</keyword>
<dbReference type="EMBL" id="CM047909">
    <property type="protein sequence ID" value="KAJ0079465.1"/>
    <property type="molecule type" value="Genomic_DNA"/>
</dbReference>
<dbReference type="Proteomes" id="UP001164250">
    <property type="component" value="Chromosome 13"/>
</dbReference>
<gene>
    <name evidence="1" type="ORF">Patl1_22643</name>
</gene>